<evidence type="ECO:0000313" key="4">
    <source>
        <dbReference type="Proteomes" id="UP000239151"/>
    </source>
</evidence>
<dbReference type="EMBL" id="NXGH01000003">
    <property type="protein sequence ID" value="PRM90565.1"/>
    <property type="molecule type" value="Genomic_DNA"/>
</dbReference>
<dbReference type="AlphaFoldDB" id="A0A2S9SVE3"/>
<dbReference type="Proteomes" id="UP000238649">
    <property type="component" value="Unassembled WGS sequence"/>
</dbReference>
<evidence type="ECO:0000313" key="2">
    <source>
        <dbReference type="EMBL" id="PRM99208.1"/>
    </source>
</evidence>
<protein>
    <submittedName>
        <fullName evidence="1">Uncharacterized protein</fullName>
    </submittedName>
</protein>
<sequence length="113" mass="13169">MKLDVTAEVIVSQLGYSNNESSLKQAQKAIDVTKGYEKFSKQIITLNDHLKKMNAYVGLSNKTDFFKIKCDENDSKEIIEEFHDTIWKWAEKYNVELERLDKKPIYYILGVSN</sequence>
<evidence type="ECO:0000313" key="1">
    <source>
        <dbReference type="EMBL" id="PRM90565.1"/>
    </source>
</evidence>
<dbReference type="Proteomes" id="UP000239151">
    <property type="component" value="Unassembled WGS sequence"/>
</dbReference>
<name>A0A2S9SVE3_9BACT</name>
<evidence type="ECO:0000313" key="3">
    <source>
        <dbReference type="Proteomes" id="UP000238649"/>
    </source>
</evidence>
<gene>
    <name evidence="2" type="ORF">CJ670_02445</name>
    <name evidence="1" type="ORF">CJ671_01810</name>
</gene>
<proteinExistence type="predicted"/>
<dbReference type="RefSeq" id="WP_105911019.1">
    <property type="nucleotide sequence ID" value="NZ_NXGH01000003.1"/>
</dbReference>
<dbReference type="OrthoDB" id="5357605at2"/>
<organism evidence="1 3">
    <name type="scientific">Aliarcobacter cryaerophilus</name>
    <dbReference type="NCBI Taxonomy" id="28198"/>
    <lineage>
        <taxon>Bacteria</taxon>
        <taxon>Pseudomonadati</taxon>
        <taxon>Campylobacterota</taxon>
        <taxon>Epsilonproteobacteria</taxon>
        <taxon>Campylobacterales</taxon>
        <taxon>Arcobacteraceae</taxon>
        <taxon>Aliarcobacter</taxon>
    </lineage>
</organism>
<accession>A0A2S9SVE3</accession>
<comment type="caution">
    <text evidence="1">The sequence shown here is derived from an EMBL/GenBank/DDBJ whole genome shotgun (WGS) entry which is preliminary data.</text>
</comment>
<dbReference type="EMBL" id="NXGI01000002">
    <property type="protein sequence ID" value="PRM99208.1"/>
    <property type="molecule type" value="Genomic_DNA"/>
</dbReference>
<reference evidence="3 4" key="1">
    <citation type="submission" date="2017-09" db="EMBL/GenBank/DDBJ databases">
        <title>Reassesment of A. cryaerophilus.</title>
        <authorList>
            <person name="Perez-Cataluna A."/>
            <person name="Collado L."/>
            <person name="Salgado O."/>
            <person name="Lefinanco V."/>
            <person name="Figueras M.J."/>
        </authorList>
    </citation>
    <scope>NUCLEOTIDE SEQUENCE [LARGE SCALE GENOMIC DNA]</scope>
    <source>
        <strain evidence="2 4">LMG 9065</strain>
        <strain evidence="1 3">LMG 9871</strain>
    </source>
</reference>